<dbReference type="PANTHER" id="PTHR30576:SF0">
    <property type="entry name" value="UNDECAPRENYL-PHOSPHATE N-ACETYLGALACTOSAMINYL 1-PHOSPHATE TRANSFERASE-RELATED"/>
    <property type="match status" value="1"/>
</dbReference>
<dbReference type="Gene3D" id="3.40.50.720">
    <property type="entry name" value="NAD(P)-binding Rossmann-like Domain"/>
    <property type="match status" value="1"/>
</dbReference>
<dbReference type="PANTHER" id="PTHR30576">
    <property type="entry name" value="COLANIC BIOSYNTHESIS UDP-GLUCOSE LIPID CARRIER TRANSFERASE"/>
    <property type="match status" value="1"/>
</dbReference>
<keyword evidence="4 7" id="KW-0812">Transmembrane</keyword>
<dbReference type="AlphaFoldDB" id="A0A1W9KTX7"/>
<dbReference type="NCBIfam" id="TIGR03025">
    <property type="entry name" value="EPS_sugtrans"/>
    <property type="match status" value="1"/>
</dbReference>
<accession>A0A1W9KTX7</accession>
<dbReference type="Proteomes" id="UP000192505">
    <property type="component" value="Unassembled WGS sequence"/>
</dbReference>
<dbReference type="GO" id="GO:0016780">
    <property type="term" value="F:phosphotransferase activity, for other substituted phosphate groups"/>
    <property type="evidence" value="ECO:0007669"/>
    <property type="project" value="TreeGrafter"/>
</dbReference>
<dbReference type="NCBIfam" id="TIGR03013">
    <property type="entry name" value="EpsB_2"/>
    <property type="match status" value="1"/>
</dbReference>
<evidence type="ECO:0000256" key="3">
    <source>
        <dbReference type="ARBA" id="ARBA00022679"/>
    </source>
</evidence>
<dbReference type="GO" id="GO:0016020">
    <property type="term" value="C:membrane"/>
    <property type="evidence" value="ECO:0007669"/>
    <property type="project" value="UniProtKB-SubCell"/>
</dbReference>
<keyword evidence="6 7" id="KW-0472">Membrane</keyword>
<comment type="subcellular location">
    <subcellularLocation>
        <location evidence="1">Membrane</location>
        <topology evidence="1">Multi-pass membrane protein</topology>
    </subcellularLocation>
</comment>
<reference evidence="9 10" key="1">
    <citation type="submission" date="2017-01" db="EMBL/GenBank/DDBJ databases">
        <title>Novel large sulfur bacteria in the metagenomes of groundwater-fed chemosynthetic microbial mats in the Lake Huron basin.</title>
        <authorList>
            <person name="Sharrar A.M."/>
            <person name="Flood B.E."/>
            <person name="Bailey J.V."/>
            <person name="Jones D.S."/>
            <person name="Biddanda B."/>
            <person name="Ruberg S.A."/>
            <person name="Marcus D.N."/>
            <person name="Dick G.J."/>
        </authorList>
    </citation>
    <scope>NUCLEOTIDE SEQUENCE [LARGE SCALE GENOMIC DNA]</scope>
    <source>
        <strain evidence="9">A7</strain>
    </source>
</reference>
<evidence type="ECO:0000256" key="6">
    <source>
        <dbReference type="ARBA" id="ARBA00023136"/>
    </source>
</evidence>
<feature type="domain" description="Bacterial sugar transferase" evidence="8">
    <location>
        <begin position="267"/>
        <end position="450"/>
    </location>
</feature>
<feature type="transmembrane region" description="Helical" evidence="7">
    <location>
        <begin position="272"/>
        <end position="295"/>
    </location>
</feature>
<dbReference type="Pfam" id="PF02397">
    <property type="entry name" value="Bac_transf"/>
    <property type="match status" value="1"/>
</dbReference>
<evidence type="ECO:0000256" key="5">
    <source>
        <dbReference type="ARBA" id="ARBA00022989"/>
    </source>
</evidence>
<feature type="transmembrane region" description="Helical" evidence="7">
    <location>
        <begin position="79"/>
        <end position="100"/>
    </location>
</feature>
<gene>
    <name evidence="9" type="ORF">BWK72_11120</name>
</gene>
<feature type="transmembrane region" description="Helical" evidence="7">
    <location>
        <begin position="40"/>
        <end position="67"/>
    </location>
</feature>
<feature type="transmembrane region" description="Helical" evidence="7">
    <location>
        <begin position="106"/>
        <end position="124"/>
    </location>
</feature>
<dbReference type="InterPro" id="IPR017475">
    <property type="entry name" value="EPS_sugar_tfrase"/>
</dbReference>
<proteinExistence type="inferred from homology"/>
<evidence type="ECO:0000256" key="2">
    <source>
        <dbReference type="ARBA" id="ARBA00006464"/>
    </source>
</evidence>
<organism evidence="9 10">
    <name type="scientific">Rhodoferax ferrireducens</name>
    <dbReference type="NCBI Taxonomy" id="192843"/>
    <lineage>
        <taxon>Bacteria</taxon>
        <taxon>Pseudomonadati</taxon>
        <taxon>Pseudomonadota</taxon>
        <taxon>Betaproteobacteria</taxon>
        <taxon>Burkholderiales</taxon>
        <taxon>Comamonadaceae</taxon>
        <taxon>Rhodoferax</taxon>
    </lineage>
</organism>
<evidence type="ECO:0000256" key="4">
    <source>
        <dbReference type="ARBA" id="ARBA00022692"/>
    </source>
</evidence>
<sequence length="456" mass="50945">MIKIFNHYFHKRTLFQIGLDLLLLLLISLITSTAHETRPAAFGVGAAVTFLILAGSMMVLSFSLGFYQRVHNRSLGQSSARAVLALLCMSPIILALSSRYADARSFALTLLSAVSLLLLLRVYVMHFTPRNLMRQRVLVFGTGARARMVGTALLKSDPSVDLVGYYAGPNEQEAMVSAWGLLSMTNSLTDIVKDQQVDEIVVALSERRGGSMPLRELLDCKLQGVKVVDIATHFERTLGQIRLESLSAGWLIFGDGFGTGWLRAMIKRLFDIVSAIILIVLALPVMLLTAVLILLEDGFPILYFQERVGQNGRLFNVVKFRSMRTDAEKDGKPRWAQAKDDRVTRVGRVIRKLRIDELPQLFSVLAGAMSMVGPRPERPFFVDKLTQEIPYYAIRHSVKPGVTGWAQVRYQYGSSVEDAAEKLQYDLYYVKNHSLLLDIVVMFETIGVVVMRKGAQ</sequence>
<comment type="similarity">
    <text evidence="2">Belongs to the bacterial sugar transferase family.</text>
</comment>
<evidence type="ECO:0000259" key="8">
    <source>
        <dbReference type="Pfam" id="PF02397"/>
    </source>
</evidence>
<evidence type="ECO:0000313" key="9">
    <source>
        <dbReference type="EMBL" id="OQW87849.1"/>
    </source>
</evidence>
<feature type="transmembrane region" description="Helical" evidence="7">
    <location>
        <begin position="12"/>
        <end position="34"/>
    </location>
</feature>
<dbReference type="InterPro" id="IPR017464">
    <property type="entry name" value="Sugar_tfrase_EpsB_2"/>
</dbReference>
<comment type="caution">
    <text evidence="9">The sequence shown here is derived from an EMBL/GenBank/DDBJ whole genome shotgun (WGS) entry which is preliminary data.</text>
</comment>
<evidence type="ECO:0000256" key="7">
    <source>
        <dbReference type="SAM" id="Phobius"/>
    </source>
</evidence>
<name>A0A1W9KTX7_9BURK</name>
<keyword evidence="3 9" id="KW-0808">Transferase</keyword>
<keyword evidence="5 7" id="KW-1133">Transmembrane helix</keyword>
<protein>
    <submittedName>
        <fullName evidence="9">Exopolysaccharide biosynthesis polyprenyl glycosylphosphotransferase</fullName>
    </submittedName>
</protein>
<dbReference type="EMBL" id="MTEI01000006">
    <property type="protein sequence ID" value="OQW87849.1"/>
    <property type="molecule type" value="Genomic_DNA"/>
</dbReference>
<evidence type="ECO:0000256" key="1">
    <source>
        <dbReference type="ARBA" id="ARBA00004141"/>
    </source>
</evidence>
<dbReference type="InterPro" id="IPR003362">
    <property type="entry name" value="Bact_transf"/>
</dbReference>
<evidence type="ECO:0000313" key="10">
    <source>
        <dbReference type="Proteomes" id="UP000192505"/>
    </source>
</evidence>